<sequence>MRRIERQETTEGPIDDEQICAKILGYKSGYIDDRGASPKPNKSLSKQSFGEELDKANKNVKITQEQAKKAEQQVLVFSEQLKNQKCVIEELKEGLVATQRAMLESQKCTSDIMTFLPQFCQTSHV</sequence>
<comment type="caution">
    <text evidence="2">The sequence shown here is derived from an EMBL/GenBank/DDBJ whole genome shotgun (WGS) entry which is preliminary data.</text>
</comment>
<gene>
    <name evidence="2" type="ORF">CDL12_02789</name>
</gene>
<dbReference type="Proteomes" id="UP000231279">
    <property type="component" value="Unassembled WGS sequence"/>
</dbReference>
<reference evidence="3" key="1">
    <citation type="journal article" date="2018" name="Gigascience">
        <title>Genome assembly of the Pink Ipe (Handroanthus impetiginosus, Bignoniaceae), a highly valued, ecologically keystone Neotropical timber forest tree.</title>
        <authorList>
            <person name="Silva-Junior O.B."/>
            <person name="Grattapaglia D."/>
            <person name="Novaes E."/>
            <person name="Collevatti R.G."/>
        </authorList>
    </citation>
    <scope>NUCLEOTIDE SEQUENCE [LARGE SCALE GENOMIC DNA]</scope>
    <source>
        <strain evidence="3">cv. UFG-1</strain>
    </source>
</reference>
<dbReference type="AlphaFoldDB" id="A0A2G9I407"/>
<protein>
    <submittedName>
        <fullName evidence="2">Uncharacterized protein</fullName>
    </submittedName>
</protein>
<proteinExistence type="predicted"/>
<dbReference type="OrthoDB" id="912819at2759"/>
<organism evidence="2 3">
    <name type="scientific">Handroanthus impetiginosus</name>
    <dbReference type="NCBI Taxonomy" id="429701"/>
    <lineage>
        <taxon>Eukaryota</taxon>
        <taxon>Viridiplantae</taxon>
        <taxon>Streptophyta</taxon>
        <taxon>Embryophyta</taxon>
        <taxon>Tracheophyta</taxon>
        <taxon>Spermatophyta</taxon>
        <taxon>Magnoliopsida</taxon>
        <taxon>eudicotyledons</taxon>
        <taxon>Gunneridae</taxon>
        <taxon>Pentapetalae</taxon>
        <taxon>asterids</taxon>
        <taxon>lamiids</taxon>
        <taxon>Lamiales</taxon>
        <taxon>Bignoniaceae</taxon>
        <taxon>Crescentiina</taxon>
        <taxon>Tabebuia alliance</taxon>
        <taxon>Handroanthus</taxon>
    </lineage>
</organism>
<feature type="region of interest" description="Disordered" evidence="1">
    <location>
        <begin position="31"/>
        <end position="51"/>
    </location>
</feature>
<dbReference type="EMBL" id="NKXS01000414">
    <property type="protein sequence ID" value="PIN24484.1"/>
    <property type="molecule type" value="Genomic_DNA"/>
</dbReference>
<name>A0A2G9I407_9LAMI</name>
<evidence type="ECO:0000256" key="1">
    <source>
        <dbReference type="SAM" id="MobiDB-lite"/>
    </source>
</evidence>
<evidence type="ECO:0000313" key="3">
    <source>
        <dbReference type="Proteomes" id="UP000231279"/>
    </source>
</evidence>
<accession>A0A2G9I407</accession>
<evidence type="ECO:0000313" key="2">
    <source>
        <dbReference type="EMBL" id="PIN24484.1"/>
    </source>
</evidence>
<keyword evidence="3" id="KW-1185">Reference proteome</keyword>